<evidence type="ECO:0000256" key="11">
    <source>
        <dbReference type="ARBA" id="ARBA00023136"/>
    </source>
</evidence>
<proteinExistence type="inferred from homology"/>
<evidence type="ECO:0000256" key="2">
    <source>
        <dbReference type="ARBA" id="ARBA00004752"/>
    </source>
</evidence>
<evidence type="ECO:0000256" key="17">
    <source>
        <dbReference type="ARBA" id="ARBA00041185"/>
    </source>
</evidence>
<feature type="signal peptide" evidence="22">
    <location>
        <begin position="1"/>
        <end position="20"/>
    </location>
</feature>
<evidence type="ECO:0000313" key="24">
    <source>
        <dbReference type="Proteomes" id="UP000176952"/>
    </source>
</evidence>
<feature type="transmembrane region" description="Helical" evidence="21">
    <location>
        <begin position="174"/>
        <end position="192"/>
    </location>
</feature>
<dbReference type="GO" id="GO:0005886">
    <property type="term" value="C:plasma membrane"/>
    <property type="evidence" value="ECO:0007669"/>
    <property type="project" value="UniProtKB-SubCell"/>
</dbReference>
<dbReference type="GO" id="GO:0009252">
    <property type="term" value="P:peptidoglycan biosynthetic process"/>
    <property type="evidence" value="ECO:0007669"/>
    <property type="project" value="UniProtKB-KW"/>
</dbReference>
<evidence type="ECO:0000256" key="20">
    <source>
        <dbReference type="ARBA" id="ARBA00049902"/>
    </source>
</evidence>
<dbReference type="GO" id="GO:0051301">
    <property type="term" value="P:cell division"/>
    <property type="evidence" value="ECO:0007669"/>
    <property type="project" value="UniProtKB-KW"/>
</dbReference>
<evidence type="ECO:0000256" key="8">
    <source>
        <dbReference type="ARBA" id="ARBA00022960"/>
    </source>
</evidence>
<evidence type="ECO:0000256" key="22">
    <source>
        <dbReference type="SAM" id="SignalP"/>
    </source>
</evidence>
<keyword evidence="5" id="KW-0328">Glycosyltransferase</keyword>
<dbReference type="GO" id="GO:0071555">
    <property type="term" value="P:cell wall organization"/>
    <property type="evidence" value="ECO:0007669"/>
    <property type="project" value="UniProtKB-KW"/>
</dbReference>
<feature type="transmembrane region" description="Helical" evidence="21">
    <location>
        <begin position="30"/>
        <end position="50"/>
    </location>
</feature>
<evidence type="ECO:0000256" key="3">
    <source>
        <dbReference type="ARBA" id="ARBA00022475"/>
    </source>
</evidence>
<dbReference type="InterPro" id="IPR001182">
    <property type="entry name" value="FtsW/RodA"/>
</dbReference>
<dbReference type="GO" id="GO:0032153">
    <property type="term" value="C:cell division site"/>
    <property type="evidence" value="ECO:0007669"/>
    <property type="project" value="TreeGrafter"/>
</dbReference>
<protein>
    <recommendedName>
        <fullName evidence="17">Probable peptidoglycan glycosyltransferase FtsW</fullName>
        <ecNumber evidence="19">2.4.99.28</ecNumber>
    </recommendedName>
    <alternativeName>
        <fullName evidence="18">Cell division protein FtsW</fullName>
    </alternativeName>
    <alternativeName>
        <fullName evidence="15">Cell wall polymerase</fullName>
    </alternativeName>
    <alternativeName>
        <fullName evidence="14">Peptidoglycan polymerase</fullName>
    </alternativeName>
</protein>
<evidence type="ECO:0000256" key="14">
    <source>
        <dbReference type="ARBA" id="ARBA00032370"/>
    </source>
</evidence>
<dbReference type="EMBL" id="MHKD01000041">
    <property type="protein sequence ID" value="OGY81862.1"/>
    <property type="molecule type" value="Genomic_DNA"/>
</dbReference>
<keyword evidence="10 21" id="KW-1133">Transmembrane helix</keyword>
<evidence type="ECO:0000256" key="1">
    <source>
        <dbReference type="ARBA" id="ARBA00004651"/>
    </source>
</evidence>
<evidence type="ECO:0000256" key="7">
    <source>
        <dbReference type="ARBA" id="ARBA00022692"/>
    </source>
</evidence>
<dbReference type="GO" id="GO:0015648">
    <property type="term" value="F:lipid-linked peptidoglycan transporter activity"/>
    <property type="evidence" value="ECO:0007669"/>
    <property type="project" value="TreeGrafter"/>
</dbReference>
<dbReference type="AlphaFoldDB" id="A0A1G2AY44"/>
<evidence type="ECO:0000256" key="5">
    <source>
        <dbReference type="ARBA" id="ARBA00022676"/>
    </source>
</evidence>
<evidence type="ECO:0000256" key="9">
    <source>
        <dbReference type="ARBA" id="ARBA00022984"/>
    </source>
</evidence>
<feature type="transmembrane region" description="Helical" evidence="21">
    <location>
        <begin position="150"/>
        <end position="167"/>
    </location>
</feature>
<evidence type="ECO:0000256" key="21">
    <source>
        <dbReference type="SAM" id="Phobius"/>
    </source>
</evidence>
<dbReference type="InterPro" id="IPR023298">
    <property type="entry name" value="ATPase_P-typ_TM_dom_sf"/>
</dbReference>
<organism evidence="23 24">
    <name type="scientific">Candidatus Kerfeldbacteria bacterium RIFCSPHIGHO2_12_FULL_48_17</name>
    <dbReference type="NCBI Taxonomy" id="1798542"/>
    <lineage>
        <taxon>Bacteria</taxon>
        <taxon>Candidatus Kerfeldiibacteriota</taxon>
    </lineage>
</organism>
<comment type="subcellular location">
    <subcellularLocation>
        <location evidence="1">Cell membrane</location>
        <topology evidence="1">Multi-pass membrane protein</topology>
    </subcellularLocation>
</comment>
<keyword evidence="9" id="KW-0573">Peptidoglycan synthesis</keyword>
<evidence type="ECO:0000256" key="6">
    <source>
        <dbReference type="ARBA" id="ARBA00022679"/>
    </source>
</evidence>
<dbReference type="STRING" id="1798542.A3F54_04755"/>
<evidence type="ECO:0000256" key="4">
    <source>
        <dbReference type="ARBA" id="ARBA00022618"/>
    </source>
</evidence>
<dbReference type="NCBIfam" id="TIGR02614">
    <property type="entry name" value="ftsW"/>
    <property type="match status" value="1"/>
</dbReference>
<comment type="pathway">
    <text evidence="2">Cell wall biogenesis; peptidoglycan biosynthesis.</text>
</comment>
<comment type="similarity">
    <text evidence="16">Belongs to the SEDS family. FtsW subfamily.</text>
</comment>
<evidence type="ECO:0000256" key="19">
    <source>
        <dbReference type="ARBA" id="ARBA00044770"/>
    </source>
</evidence>
<evidence type="ECO:0000256" key="13">
    <source>
        <dbReference type="ARBA" id="ARBA00023316"/>
    </source>
</evidence>
<feature type="transmembrane region" description="Helical" evidence="21">
    <location>
        <begin position="251"/>
        <end position="276"/>
    </location>
</feature>
<feature type="transmembrane region" description="Helical" evidence="21">
    <location>
        <begin position="62"/>
        <end position="84"/>
    </location>
</feature>
<dbReference type="PANTHER" id="PTHR30474">
    <property type="entry name" value="CELL CYCLE PROTEIN"/>
    <property type="match status" value="1"/>
</dbReference>
<keyword evidence="4 23" id="KW-0132">Cell division</keyword>
<feature type="transmembrane region" description="Helical" evidence="21">
    <location>
        <begin position="288"/>
        <end position="313"/>
    </location>
</feature>
<dbReference type="Proteomes" id="UP000176952">
    <property type="component" value="Unassembled WGS sequence"/>
</dbReference>
<comment type="catalytic activity">
    <reaction evidence="20">
        <text>[GlcNAc-(1-&gt;4)-Mur2Ac(oyl-L-Ala-gamma-D-Glu-L-Lys-D-Ala-D-Ala)](n)-di-trans,octa-cis-undecaprenyl diphosphate + beta-D-GlcNAc-(1-&gt;4)-Mur2Ac(oyl-L-Ala-gamma-D-Glu-L-Lys-D-Ala-D-Ala)-di-trans,octa-cis-undecaprenyl diphosphate = [GlcNAc-(1-&gt;4)-Mur2Ac(oyl-L-Ala-gamma-D-Glu-L-Lys-D-Ala-D-Ala)](n+1)-di-trans,octa-cis-undecaprenyl diphosphate + di-trans,octa-cis-undecaprenyl diphosphate + H(+)</text>
        <dbReference type="Rhea" id="RHEA:23708"/>
        <dbReference type="Rhea" id="RHEA-COMP:9602"/>
        <dbReference type="Rhea" id="RHEA-COMP:9603"/>
        <dbReference type="ChEBI" id="CHEBI:15378"/>
        <dbReference type="ChEBI" id="CHEBI:58405"/>
        <dbReference type="ChEBI" id="CHEBI:60033"/>
        <dbReference type="ChEBI" id="CHEBI:78435"/>
        <dbReference type="EC" id="2.4.99.28"/>
    </reaction>
</comment>
<feature type="transmembrane region" description="Helical" evidence="21">
    <location>
        <begin position="325"/>
        <end position="346"/>
    </location>
</feature>
<dbReference type="GO" id="GO:0008955">
    <property type="term" value="F:peptidoglycan glycosyltransferase activity"/>
    <property type="evidence" value="ECO:0007669"/>
    <property type="project" value="UniProtKB-EC"/>
</dbReference>
<keyword evidence="3" id="KW-1003">Cell membrane</keyword>
<dbReference type="SUPFAM" id="SSF81665">
    <property type="entry name" value="Calcium ATPase, transmembrane domain M"/>
    <property type="match status" value="1"/>
</dbReference>
<feature type="transmembrane region" description="Helical" evidence="21">
    <location>
        <begin position="125"/>
        <end position="144"/>
    </location>
</feature>
<accession>A0A1G2AY44</accession>
<sequence>MGIIILVGLVMLSSASSVVAFETFGDTNYYLKHQFLYGILLGGIALFVFSKIDYRVWKRYSFLLLVVTIFLLIIVLIPGIGYEYLGARRWINIGGVLFQPTEVAKLTFLIYLATWLEKREKHVENFAYGFLAFIFLLGIVSILILLEPNMSTMIIIAVISLVVYFVGGAHVKHLSILGVGGIGLFILLAKIAPYRAARFKVFLNPELDPLGIGYHINQALLAIGSGGIFGQGLGHSRQKYNYLPEVTSDSIFAIIAEELGFIIAIGIIALFIALMIRGFKISRQASDMFGKLVAAGITAWITFQAFVNIGSMLSLLPLTGIPLPFISYGSSSVLTLMAAFGILLNISKHTKS</sequence>
<dbReference type="GO" id="GO:0008360">
    <property type="term" value="P:regulation of cell shape"/>
    <property type="evidence" value="ECO:0007669"/>
    <property type="project" value="UniProtKB-KW"/>
</dbReference>
<evidence type="ECO:0000313" key="23">
    <source>
        <dbReference type="EMBL" id="OGY81862.1"/>
    </source>
</evidence>
<feature type="transmembrane region" description="Helical" evidence="21">
    <location>
        <begin position="90"/>
        <end position="113"/>
    </location>
</feature>
<reference evidence="23 24" key="1">
    <citation type="journal article" date="2016" name="Nat. Commun.">
        <title>Thousands of microbial genomes shed light on interconnected biogeochemical processes in an aquifer system.</title>
        <authorList>
            <person name="Anantharaman K."/>
            <person name="Brown C.T."/>
            <person name="Hug L.A."/>
            <person name="Sharon I."/>
            <person name="Castelle C.J."/>
            <person name="Probst A.J."/>
            <person name="Thomas B.C."/>
            <person name="Singh A."/>
            <person name="Wilkins M.J."/>
            <person name="Karaoz U."/>
            <person name="Brodie E.L."/>
            <person name="Williams K.H."/>
            <person name="Hubbard S.S."/>
            <person name="Banfield J.F."/>
        </authorList>
    </citation>
    <scope>NUCLEOTIDE SEQUENCE [LARGE SCALE GENOMIC DNA]</scope>
</reference>
<keyword evidence="11 21" id="KW-0472">Membrane</keyword>
<keyword evidence="6" id="KW-0808">Transferase</keyword>
<evidence type="ECO:0000256" key="15">
    <source>
        <dbReference type="ARBA" id="ARBA00033270"/>
    </source>
</evidence>
<evidence type="ECO:0000256" key="12">
    <source>
        <dbReference type="ARBA" id="ARBA00023306"/>
    </source>
</evidence>
<keyword evidence="8" id="KW-0133">Cell shape</keyword>
<dbReference type="EC" id="2.4.99.28" evidence="19"/>
<evidence type="ECO:0000256" key="18">
    <source>
        <dbReference type="ARBA" id="ARBA00041418"/>
    </source>
</evidence>
<name>A0A1G2AY44_9BACT</name>
<evidence type="ECO:0000256" key="16">
    <source>
        <dbReference type="ARBA" id="ARBA00038053"/>
    </source>
</evidence>
<comment type="caution">
    <text evidence="23">The sequence shown here is derived from an EMBL/GenBank/DDBJ whole genome shotgun (WGS) entry which is preliminary data.</text>
</comment>
<evidence type="ECO:0000256" key="10">
    <source>
        <dbReference type="ARBA" id="ARBA00022989"/>
    </source>
</evidence>
<keyword evidence="13" id="KW-0961">Cell wall biogenesis/degradation</keyword>
<gene>
    <name evidence="23" type="ORF">A3F54_04755</name>
</gene>
<keyword evidence="22" id="KW-0732">Signal</keyword>
<dbReference type="PANTHER" id="PTHR30474:SF2">
    <property type="entry name" value="PEPTIDOGLYCAN GLYCOSYLTRANSFERASE FTSW-RELATED"/>
    <property type="match status" value="1"/>
</dbReference>
<dbReference type="Pfam" id="PF01098">
    <property type="entry name" value="FTSW_RODA_SPOVE"/>
    <property type="match status" value="1"/>
</dbReference>
<feature type="chain" id="PRO_5009581973" description="Probable peptidoglycan glycosyltransferase FtsW" evidence="22">
    <location>
        <begin position="21"/>
        <end position="352"/>
    </location>
</feature>
<dbReference type="InterPro" id="IPR013437">
    <property type="entry name" value="FtsW"/>
</dbReference>
<keyword evidence="7 21" id="KW-0812">Transmembrane</keyword>
<keyword evidence="12" id="KW-0131">Cell cycle</keyword>